<dbReference type="EMBL" id="PYMJ01000056">
    <property type="protein sequence ID" value="PSU43619.1"/>
    <property type="molecule type" value="Genomic_DNA"/>
</dbReference>
<protein>
    <submittedName>
        <fullName evidence="2">Uncharacterized protein</fullName>
    </submittedName>
</protein>
<reference evidence="2 3" key="1">
    <citation type="submission" date="2018-01" db="EMBL/GenBank/DDBJ databases">
        <title>Whole genome sequencing of Histamine producing bacteria.</title>
        <authorList>
            <person name="Butler K."/>
        </authorList>
    </citation>
    <scope>NUCLEOTIDE SEQUENCE [LARGE SCALE GENOMIC DNA]</scope>
    <source>
        <strain evidence="2 3">JCM 12947</strain>
    </source>
</reference>
<evidence type="ECO:0000313" key="3">
    <source>
        <dbReference type="Proteomes" id="UP000240987"/>
    </source>
</evidence>
<comment type="caution">
    <text evidence="2">The sequence shown here is derived from an EMBL/GenBank/DDBJ whole genome shotgun (WGS) entry which is preliminary data.</text>
</comment>
<dbReference type="PROSITE" id="PS51257">
    <property type="entry name" value="PROKAR_LIPOPROTEIN"/>
    <property type="match status" value="1"/>
</dbReference>
<keyword evidence="1" id="KW-0732">Signal</keyword>
<dbReference type="AlphaFoldDB" id="A0A2T3J6H5"/>
<accession>A0A2T3J6H5</accession>
<feature type="signal peptide" evidence="1">
    <location>
        <begin position="1"/>
        <end position="20"/>
    </location>
</feature>
<evidence type="ECO:0000313" key="2">
    <source>
        <dbReference type="EMBL" id="PSU43619.1"/>
    </source>
</evidence>
<feature type="chain" id="PRO_5015655726" evidence="1">
    <location>
        <begin position="21"/>
        <end position="63"/>
    </location>
</feature>
<gene>
    <name evidence="2" type="ORF">C9J12_27965</name>
</gene>
<evidence type="ECO:0000256" key="1">
    <source>
        <dbReference type="SAM" id="SignalP"/>
    </source>
</evidence>
<organism evidence="2 3">
    <name type="scientific">Photobacterium frigidiphilum</name>
    <dbReference type="NCBI Taxonomy" id="264736"/>
    <lineage>
        <taxon>Bacteria</taxon>
        <taxon>Pseudomonadati</taxon>
        <taxon>Pseudomonadota</taxon>
        <taxon>Gammaproteobacteria</taxon>
        <taxon>Vibrionales</taxon>
        <taxon>Vibrionaceae</taxon>
        <taxon>Photobacterium</taxon>
    </lineage>
</organism>
<proteinExistence type="predicted"/>
<keyword evidence="3" id="KW-1185">Reference proteome</keyword>
<sequence length="63" mass="7294">MIFKPQLLIVLTLTIFLATACVETRYADDQEWKEMNVQEKVLNERRNVCAIEGDGTCIIYNND</sequence>
<dbReference type="Proteomes" id="UP000240987">
    <property type="component" value="Unassembled WGS sequence"/>
</dbReference>
<name>A0A2T3J6H5_9GAMM</name>